<evidence type="ECO:0000256" key="3">
    <source>
        <dbReference type="ARBA" id="ARBA00007438"/>
    </source>
</evidence>
<comment type="similarity">
    <text evidence="3">Belongs to the phenylalanyl-tRNA synthetase beta subunit family. Type 2 subfamily.</text>
</comment>
<dbReference type="InterPro" id="IPR009061">
    <property type="entry name" value="DNA-bd_dom_put_sf"/>
</dbReference>
<evidence type="ECO:0000256" key="4">
    <source>
        <dbReference type="ARBA" id="ARBA00012814"/>
    </source>
</evidence>
<dbReference type="GO" id="GO:0009328">
    <property type="term" value="C:phenylalanine-tRNA ligase complex"/>
    <property type="evidence" value="ECO:0007669"/>
    <property type="project" value="TreeGrafter"/>
</dbReference>
<keyword evidence="7" id="KW-0479">Metal-binding</keyword>
<dbReference type="InterPro" id="IPR004531">
    <property type="entry name" value="Phe-tRNA-synth_IIc_bsu_arc_euk"/>
</dbReference>
<evidence type="ECO:0000256" key="10">
    <source>
        <dbReference type="ARBA" id="ARBA00022842"/>
    </source>
</evidence>
<protein>
    <recommendedName>
        <fullName evidence="4">phenylalanine--tRNA ligase</fullName>
        <ecNumber evidence="4">6.1.1.20</ecNumber>
    </recommendedName>
</protein>
<dbReference type="InterPro" id="IPR041616">
    <property type="entry name" value="PheRS_beta_core"/>
</dbReference>
<dbReference type="PROSITE" id="PS51483">
    <property type="entry name" value="B5"/>
    <property type="match status" value="1"/>
</dbReference>
<dbReference type="CDD" id="cd00769">
    <property type="entry name" value="PheRS_beta_core"/>
    <property type="match status" value="1"/>
</dbReference>
<keyword evidence="6 14" id="KW-0436">Ligase</keyword>
<dbReference type="SMART" id="SM00873">
    <property type="entry name" value="B3_4"/>
    <property type="match status" value="1"/>
</dbReference>
<dbReference type="EC" id="6.1.1.20" evidence="4"/>
<dbReference type="InterPro" id="IPR005147">
    <property type="entry name" value="tRNA_synthase_B5-dom"/>
</dbReference>
<dbReference type="EMBL" id="JAHJDP010000092">
    <property type="protein sequence ID" value="MBU2692444.1"/>
    <property type="molecule type" value="Genomic_DNA"/>
</dbReference>
<evidence type="ECO:0000256" key="5">
    <source>
        <dbReference type="ARBA" id="ARBA00022490"/>
    </source>
</evidence>
<dbReference type="InterPro" id="IPR020825">
    <property type="entry name" value="Phe-tRNA_synthase-like_B3/B4"/>
</dbReference>
<dbReference type="Gene3D" id="3.30.930.10">
    <property type="entry name" value="Bira Bifunctional Protein, Domain 2"/>
    <property type="match status" value="1"/>
</dbReference>
<dbReference type="InterPro" id="IPR045060">
    <property type="entry name" value="Phe-tRNA-ligase_IIc_bsu"/>
</dbReference>
<comment type="cofactor">
    <cofactor evidence="1">
        <name>Mg(2+)</name>
        <dbReference type="ChEBI" id="CHEBI:18420"/>
    </cofactor>
</comment>
<feature type="domain" description="B5" evidence="13">
    <location>
        <begin position="325"/>
        <end position="401"/>
    </location>
</feature>
<dbReference type="GO" id="GO:0003723">
    <property type="term" value="F:RNA binding"/>
    <property type="evidence" value="ECO:0007669"/>
    <property type="project" value="InterPro"/>
</dbReference>
<accession>A0A948RZH7</accession>
<evidence type="ECO:0000256" key="6">
    <source>
        <dbReference type="ARBA" id="ARBA00022598"/>
    </source>
</evidence>
<dbReference type="SUPFAM" id="SSF55681">
    <property type="entry name" value="Class II aaRS and biotin synthetases"/>
    <property type="match status" value="1"/>
</dbReference>
<dbReference type="Gene3D" id="3.30.56.10">
    <property type="match status" value="2"/>
</dbReference>
<sequence>MPVVGIPVEQLQEVIGRPIEAESLEKTLGLMGCDVEGLQVMQRHRCNQCRFILELSPQEEIPLECPECGFELRERGASEPLPDLEVLRMDLLAVRPDLFDPGGLGRALRGYLNIETGPRTLKVEDPCCDLTVDGIVSRPTSLRPKIAVAVLENVTLDEERVKILMKLQENLHWALGRDRRHASIGVYDLDSVKPPFTYTAKDPASFFFRPLGATEGEDWSLNRILEEHPKGVGYTHLLKGFTHYPILHDADGRVLSMPPIINSEETRVTQSSTRLFVDVTGHNDRAVGKALNILVTSLKELIPEMRIRAVRVLDSDKNERITPNLKSESRIISLREARKVLGIDLSQNEAVDLLRRMRHGAMPEGENSIAVEIPAYRNDILHEVDLFEDLAIAYGYDKIPKILLPVTTKPSERPVEIYSGKAREILTGLGLIEVMALVLTNPETNDLMLGREPSKDAARIDNPISRDQSQLRTQLIPGLLQILHQNRHRPLPQNIFEIGDITLLDRFSETGAREERHIGCAIVYPSAGFAEMKAIAQSVALEFDCTMDLEPYDEAPFLAGRGARAIRNNPQGEKSEVLIFGEVHPEILERLGLTNPVIVMEGSLLALMGENPVNQDVWRKS</sequence>
<dbReference type="GO" id="GO:0005524">
    <property type="term" value="F:ATP binding"/>
    <property type="evidence" value="ECO:0007669"/>
    <property type="project" value="UniProtKB-KW"/>
</dbReference>
<comment type="caution">
    <text evidence="14">The sequence shown here is derived from an EMBL/GenBank/DDBJ whole genome shotgun (WGS) entry which is preliminary data.</text>
</comment>
<evidence type="ECO:0000313" key="15">
    <source>
        <dbReference type="Proteomes" id="UP000777784"/>
    </source>
</evidence>
<dbReference type="Proteomes" id="UP000777784">
    <property type="component" value="Unassembled WGS sequence"/>
</dbReference>
<evidence type="ECO:0000256" key="8">
    <source>
        <dbReference type="ARBA" id="ARBA00022741"/>
    </source>
</evidence>
<dbReference type="GO" id="GO:0000287">
    <property type="term" value="F:magnesium ion binding"/>
    <property type="evidence" value="ECO:0007669"/>
    <property type="project" value="InterPro"/>
</dbReference>
<name>A0A948RZH7_UNCEI</name>
<dbReference type="SUPFAM" id="SSF46955">
    <property type="entry name" value="Putative DNA-binding domain"/>
    <property type="match status" value="1"/>
</dbReference>
<evidence type="ECO:0000256" key="1">
    <source>
        <dbReference type="ARBA" id="ARBA00001946"/>
    </source>
</evidence>
<organism evidence="14 15">
    <name type="scientific">Eiseniibacteriota bacterium</name>
    <dbReference type="NCBI Taxonomy" id="2212470"/>
    <lineage>
        <taxon>Bacteria</taxon>
        <taxon>Candidatus Eiseniibacteriota</taxon>
    </lineage>
</organism>
<keyword evidence="10" id="KW-0460">Magnesium</keyword>
<dbReference type="GO" id="GO:0004826">
    <property type="term" value="F:phenylalanine-tRNA ligase activity"/>
    <property type="evidence" value="ECO:0007669"/>
    <property type="project" value="UniProtKB-EC"/>
</dbReference>
<dbReference type="Pfam" id="PF17759">
    <property type="entry name" value="tRNA_synthFbeta"/>
    <property type="match status" value="1"/>
</dbReference>
<evidence type="ECO:0000259" key="13">
    <source>
        <dbReference type="PROSITE" id="PS51483"/>
    </source>
</evidence>
<comment type="subcellular location">
    <subcellularLocation>
        <location evidence="2">Cytoplasm</location>
    </subcellularLocation>
</comment>
<keyword evidence="11" id="KW-0648">Protein biosynthesis</keyword>
<evidence type="ECO:0000256" key="7">
    <source>
        <dbReference type="ARBA" id="ARBA00022723"/>
    </source>
</evidence>
<dbReference type="Pfam" id="PF03484">
    <property type="entry name" value="B5"/>
    <property type="match status" value="1"/>
</dbReference>
<dbReference type="NCBIfam" id="TIGR00471">
    <property type="entry name" value="pheT_arch"/>
    <property type="match status" value="1"/>
</dbReference>
<evidence type="ECO:0000256" key="9">
    <source>
        <dbReference type="ARBA" id="ARBA00022840"/>
    </source>
</evidence>
<dbReference type="GO" id="GO:0006432">
    <property type="term" value="P:phenylalanyl-tRNA aminoacylation"/>
    <property type="evidence" value="ECO:0007669"/>
    <property type="project" value="InterPro"/>
</dbReference>
<keyword evidence="12" id="KW-0030">Aminoacyl-tRNA synthetase</keyword>
<dbReference type="InterPro" id="IPR005146">
    <property type="entry name" value="B3/B4_tRNA-bd"/>
</dbReference>
<dbReference type="InterPro" id="IPR045864">
    <property type="entry name" value="aa-tRNA-synth_II/BPL/LPL"/>
</dbReference>
<reference evidence="14" key="1">
    <citation type="submission" date="2021-05" db="EMBL/GenBank/DDBJ databases">
        <title>Energy efficiency and biological interactions define the core microbiome of deep oligotrophic groundwater.</title>
        <authorList>
            <person name="Mehrshad M."/>
            <person name="Lopez-Fernandez M."/>
            <person name="Bell E."/>
            <person name="Bernier-Latmani R."/>
            <person name="Bertilsson S."/>
            <person name="Dopson M."/>
        </authorList>
    </citation>
    <scope>NUCLEOTIDE SEQUENCE</scope>
    <source>
        <strain evidence="14">Modern_marine.mb.64</strain>
    </source>
</reference>
<dbReference type="Gene3D" id="3.50.40.10">
    <property type="entry name" value="Phenylalanyl-trna Synthetase, Chain B, domain 3"/>
    <property type="match status" value="1"/>
</dbReference>
<keyword evidence="5" id="KW-0963">Cytoplasm</keyword>
<gene>
    <name evidence="14" type="primary">pheT</name>
    <name evidence="14" type="ORF">KJ970_16085</name>
</gene>
<dbReference type="SMART" id="SM00874">
    <property type="entry name" value="B5"/>
    <property type="match status" value="1"/>
</dbReference>
<keyword evidence="9" id="KW-0067">ATP-binding</keyword>
<evidence type="ECO:0000256" key="11">
    <source>
        <dbReference type="ARBA" id="ARBA00022917"/>
    </source>
</evidence>
<dbReference type="PANTHER" id="PTHR10947:SF0">
    <property type="entry name" value="PHENYLALANINE--TRNA LIGASE BETA SUBUNIT"/>
    <property type="match status" value="1"/>
</dbReference>
<evidence type="ECO:0000256" key="2">
    <source>
        <dbReference type="ARBA" id="ARBA00004496"/>
    </source>
</evidence>
<proteinExistence type="inferred from homology"/>
<evidence type="ECO:0000313" key="14">
    <source>
        <dbReference type="EMBL" id="MBU2692444.1"/>
    </source>
</evidence>
<dbReference type="AlphaFoldDB" id="A0A948RZH7"/>
<dbReference type="PANTHER" id="PTHR10947">
    <property type="entry name" value="PHENYLALANYL-TRNA SYNTHETASE BETA CHAIN AND LEUCINE-RICH REPEAT-CONTAINING PROTEIN 47"/>
    <property type="match status" value="1"/>
</dbReference>
<keyword evidence="8" id="KW-0547">Nucleotide-binding</keyword>
<evidence type="ECO:0000256" key="12">
    <source>
        <dbReference type="ARBA" id="ARBA00023146"/>
    </source>
</evidence>